<comment type="caution">
    <text evidence="2">The sequence shown here is derived from an EMBL/GenBank/DDBJ whole genome shotgun (WGS) entry which is preliminary data.</text>
</comment>
<dbReference type="GeneID" id="87888629"/>
<organism evidence="2 3">
    <name type="scientific">Chaetomium strumarium</name>
    <dbReference type="NCBI Taxonomy" id="1170767"/>
    <lineage>
        <taxon>Eukaryota</taxon>
        <taxon>Fungi</taxon>
        <taxon>Dikarya</taxon>
        <taxon>Ascomycota</taxon>
        <taxon>Pezizomycotina</taxon>
        <taxon>Sordariomycetes</taxon>
        <taxon>Sordariomycetidae</taxon>
        <taxon>Sordariales</taxon>
        <taxon>Chaetomiaceae</taxon>
        <taxon>Chaetomium</taxon>
    </lineage>
</organism>
<name>A0AAJ0GPM9_9PEZI</name>
<reference evidence="2" key="1">
    <citation type="journal article" date="2023" name="Mol. Phylogenet. Evol.">
        <title>Genome-scale phylogeny and comparative genomics of the fungal order Sordariales.</title>
        <authorList>
            <person name="Hensen N."/>
            <person name="Bonometti L."/>
            <person name="Westerberg I."/>
            <person name="Brannstrom I.O."/>
            <person name="Guillou S."/>
            <person name="Cros-Aarteil S."/>
            <person name="Calhoun S."/>
            <person name="Haridas S."/>
            <person name="Kuo A."/>
            <person name="Mondo S."/>
            <person name="Pangilinan J."/>
            <person name="Riley R."/>
            <person name="LaButti K."/>
            <person name="Andreopoulos B."/>
            <person name="Lipzen A."/>
            <person name="Chen C."/>
            <person name="Yan M."/>
            <person name="Daum C."/>
            <person name="Ng V."/>
            <person name="Clum A."/>
            <person name="Steindorff A."/>
            <person name="Ohm R.A."/>
            <person name="Martin F."/>
            <person name="Silar P."/>
            <person name="Natvig D.O."/>
            <person name="Lalanne C."/>
            <person name="Gautier V."/>
            <person name="Ament-Velasquez S.L."/>
            <person name="Kruys A."/>
            <person name="Hutchinson M.I."/>
            <person name="Powell A.J."/>
            <person name="Barry K."/>
            <person name="Miller A.N."/>
            <person name="Grigoriev I.V."/>
            <person name="Debuchy R."/>
            <person name="Gladieux P."/>
            <person name="Hiltunen Thoren M."/>
            <person name="Johannesson H."/>
        </authorList>
    </citation>
    <scope>NUCLEOTIDE SEQUENCE</scope>
    <source>
        <strain evidence="2">CBS 333.67</strain>
    </source>
</reference>
<feature type="region of interest" description="Disordered" evidence="1">
    <location>
        <begin position="172"/>
        <end position="208"/>
    </location>
</feature>
<evidence type="ECO:0000256" key="1">
    <source>
        <dbReference type="SAM" id="MobiDB-lite"/>
    </source>
</evidence>
<gene>
    <name evidence="2" type="ORF">B0T15DRAFT_540672</name>
</gene>
<evidence type="ECO:0000313" key="3">
    <source>
        <dbReference type="Proteomes" id="UP001273166"/>
    </source>
</evidence>
<sequence>MSNMADIGSDLHTVTIRYTARQDSPLNADPMDHNSLAPTTGGLLAYDSEGEGEGQSNHHDFDSPYDADDEWESSWDAEDDEDTLSTTNNNLPFNAPANTIAATPLPTLPRSSLPLSDETLLPHSTSESSLFSALRAWFDMPSPSDADFNISDDTDFDVPSILEGMYTSSPSLSSSWLLEDGEQGADEQQTDDQADDEEDPISDDDSNDDEAMANFWLNIFMTTPAGIAFMVNEVDQELDDLSAEEFDTLMGLITDGEVDDESSSRERWEDEDEDGGMAEL</sequence>
<feature type="region of interest" description="Disordered" evidence="1">
    <location>
        <begin position="22"/>
        <end position="105"/>
    </location>
</feature>
<feature type="compositionally biased region" description="Acidic residues" evidence="1">
    <location>
        <begin position="63"/>
        <end position="83"/>
    </location>
</feature>
<feature type="compositionally biased region" description="Acidic residues" evidence="1">
    <location>
        <begin position="269"/>
        <end position="280"/>
    </location>
</feature>
<evidence type="ECO:0000313" key="2">
    <source>
        <dbReference type="EMBL" id="KAK3303585.1"/>
    </source>
</evidence>
<reference evidence="2" key="2">
    <citation type="submission" date="2023-06" db="EMBL/GenBank/DDBJ databases">
        <authorList>
            <consortium name="Lawrence Berkeley National Laboratory"/>
            <person name="Mondo S.J."/>
            <person name="Hensen N."/>
            <person name="Bonometti L."/>
            <person name="Westerberg I."/>
            <person name="Brannstrom I.O."/>
            <person name="Guillou S."/>
            <person name="Cros-Aarteil S."/>
            <person name="Calhoun S."/>
            <person name="Haridas S."/>
            <person name="Kuo A."/>
            <person name="Pangilinan J."/>
            <person name="Riley R."/>
            <person name="Labutti K."/>
            <person name="Andreopoulos B."/>
            <person name="Lipzen A."/>
            <person name="Chen C."/>
            <person name="Yanf M."/>
            <person name="Daum C."/>
            <person name="Ng V."/>
            <person name="Clum A."/>
            <person name="Steindorff A."/>
            <person name="Ohm R."/>
            <person name="Martin F."/>
            <person name="Silar P."/>
            <person name="Natvig D."/>
            <person name="Lalanne C."/>
            <person name="Gautier V."/>
            <person name="Ament-Velasquez S.L."/>
            <person name="Kruys A."/>
            <person name="Hutchinson M.I."/>
            <person name="Powell A.J."/>
            <person name="Barry K."/>
            <person name="Miller A.N."/>
            <person name="Grigoriev I.V."/>
            <person name="Debuchy R."/>
            <person name="Gladieux P."/>
            <person name="Thoren M.H."/>
            <person name="Johannesson H."/>
        </authorList>
    </citation>
    <scope>NUCLEOTIDE SEQUENCE</scope>
    <source>
        <strain evidence="2">CBS 333.67</strain>
    </source>
</reference>
<dbReference type="RefSeq" id="XP_062719365.1">
    <property type="nucleotide sequence ID" value="XM_062869800.1"/>
</dbReference>
<feature type="compositionally biased region" description="Polar residues" evidence="1">
    <location>
        <begin position="84"/>
        <end position="101"/>
    </location>
</feature>
<feature type="region of interest" description="Disordered" evidence="1">
    <location>
        <begin position="254"/>
        <end position="280"/>
    </location>
</feature>
<dbReference type="EMBL" id="JAUDZG010000006">
    <property type="protein sequence ID" value="KAK3303585.1"/>
    <property type="molecule type" value="Genomic_DNA"/>
</dbReference>
<protein>
    <submittedName>
        <fullName evidence="2">Uncharacterized protein</fullName>
    </submittedName>
</protein>
<dbReference type="AlphaFoldDB" id="A0AAJ0GPM9"/>
<feature type="compositionally biased region" description="Acidic residues" evidence="1">
    <location>
        <begin position="179"/>
        <end position="208"/>
    </location>
</feature>
<proteinExistence type="predicted"/>
<keyword evidence="3" id="KW-1185">Reference proteome</keyword>
<dbReference type="Proteomes" id="UP001273166">
    <property type="component" value="Unassembled WGS sequence"/>
</dbReference>
<accession>A0AAJ0GPM9</accession>